<dbReference type="PANTHER" id="PTHR43744:SF9">
    <property type="entry name" value="POLYGALACTURONAN_RHAMNOGALACTURONAN TRANSPORT SYSTEM PERMEASE PROTEIN YTCP"/>
    <property type="match status" value="1"/>
</dbReference>
<protein>
    <submittedName>
        <fullName evidence="9">Carbohydrate ABC transporter permease</fullName>
    </submittedName>
</protein>
<keyword evidence="6 7" id="KW-0472">Membrane</keyword>
<organism evidence="9 10">
    <name type="scientific">Qingrenia yutianensis</name>
    <dbReference type="NCBI Taxonomy" id="2763676"/>
    <lineage>
        <taxon>Bacteria</taxon>
        <taxon>Bacillati</taxon>
        <taxon>Bacillota</taxon>
        <taxon>Clostridia</taxon>
        <taxon>Eubacteriales</taxon>
        <taxon>Oscillospiraceae</taxon>
        <taxon>Qingrenia</taxon>
    </lineage>
</organism>
<evidence type="ECO:0000259" key="8">
    <source>
        <dbReference type="PROSITE" id="PS50928"/>
    </source>
</evidence>
<evidence type="ECO:0000256" key="5">
    <source>
        <dbReference type="ARBA" id="ARBA00022989"/>
    </source>
</evidence>
<dbReference type="GO" id="GO:0005886">
    <property type="term" value="C:plasma membrane"/>
    <property type="evidence" value="ECO:0007669"/>
    <property type="project" value="UniProtKB-SubCell"/>
</dbReference>
<reference evidence="9" key="1">
    <citation type="submission" date="2020-08" db="EMBL/GenBank/DDBJ databases">
        <title>Genome public.</title>
        <authorList>
            <person name="Liu C."/>
            <person name="Sun Q."/>
        </authorList>
    </citation>
    <scope>NUCLEOTIDE SEQUENCE</scope>
    <source>
        <strain evidence="9">NSJ-50</strain>
    </source>
</reference>
<name>A0A926FCV5_9FIRM</name>
<comment type="similarity">
    <text evidence="7">Belongs to the binding-protein-dependent transport system permease family.</text>
</comment>
<dbReference type="InterPro" id="IPR000515">
    <property type="entry name" value="MetI-like"/>
</dbReference>
<dbReference type="GO" id="GO:0055085">
    <property type="term" value="P:transmembrane transport"/>
    <property type="evidence" value="ECO:0007669"/>
    <property type="project" value="InterPro"/>
</dbReference>
<evidence type="ECO:0000256" key="2">
    <source>
        <dbReference type="ARBA" id="ARBA00022448"/>
    </source>
</evidence>
<dbReference type="RefSeq" id="WP_262431524.1">
    <property type="nucleotide sequence ID" value="NZ_JACRTE010000003.1"/>
</dbReference>
<keyword evidence="5 7" id="KW-1133">Transmembrane helix</keyword>
<feature type="transmembrane region" description="Helical" evidence="7">
    <location>
        <begin position="200"/>
        <end position="224"/>
    </location>
</feature>
<dbReference type="InterPro" id="IPR035906">
    <property type="entry name" value="MetI-like_sf"/>
</dbReference>
<feature type="domain" description="ABC transmembrane type-1" evidence="8">
    <location>
        <begin position="80"/>
        <end position="279"/>
    </location>
</feature>
<dbReference type="Gene3D" id="1.10.3720.10">
    <property type="entry name" value="MetI-like"/>
    <property type="match status" value="1"/>
</dbReference>
<comment type="caution">
    <text evidence="9">The sequence shown here is derived from an EMBL/GenBank/DDBJ whole genome shotgun (WGS) entry which is preliminary data.</text>
</comment>
<evidence type="ECO:0000256" key="7">
    <source>
        <dbReference type="RuleBase" id="RU363032"/>
    </source>
</evidence>
<dbReference type="SUPFAM" id="SSF161098">
    <property type="entry name" value="MetI-like"/>
    <property type="match status" value="1"/>
</dbReference>
<feature type="transmembrane region" description="Helical" evidence="7">
    <location>
        <begin position="270"/>
        <end position="287"/>
    </location>
</feature>
<dbReference type="EMBL" id="JACRTE010000003">
    <property type="protein sequence ID" value="MBC8595945.1"/>
    <property type="molecule type" value="Genomic_DNA"/>
</dbReference>
<keyword evidence="10" id="KW-1185">Reference proteome</keyword>
<dbReference type="Pfam" id="PF00528">
    <property type="entry name" value="BPD_transp_1"/>
    <property type="match status" value="1"/>
</dbReference>
<evidence type="ECO:0000313" key="10">
    <source>
        <dbReference type="Proteomes" id="UP000647416"/>
    </source>
</evidence>
<evidence type="ECO:0000256" key="3">
    <source>
        <dbReference type="ARBA" id="ARBA00022475"/>
    </source>
</evidence>
<evidence type="ECO:0000256" key="1">
    <source>
        <dbReference type="ARBA" id="ARBA00004651"/>
    </source>
</evidence>
<dbReference type="CDD" id="cd06261">
    <property type="entry name" value="TM_PBP2"/>
    <property type="match status" value="1"/>
</dbReference>
<gene>
    <name evidence="9" type="ORF">H8706_03555</name>
</gene>
<keyword evidence="3" id="KW-1003">Cell membrane</keyword>
<keyword evidence="2 7" id="KW-0813">Transport</keyword>
<evidence type="ECO:0000313" key="9">
    <source>
        <dbReference type="EMBL" id="MBC8595945.1"/>
    </source>
</evidence>
<keyword evidence="4 7" id="KW-0812">Transmembrane</keyword>
<accession>A0A926FCV5</accession>
<dbReference type="AlphaFoldDB" id="A0A926FCV5"/>
<feature type="transmembrane region" description="Helical" evidence="7">
    <location>
        <begin position="149"/>
        <end position="167"/>
    </location>
</feature>
<dbReference type="PROSITE" id="PS50928">
    <property type="entry name" value="ABC_TM1"/>
    <property type="match status" value="1"/>
</dbReference>
<sequence>MKTKNKIKSTSVGDRVFFAVIDVIMLVFLALVILPLMNIISASISVPSNVLQGKVFLLPEGISFESYKAVFSDSRILTGYANSIFYTVVGTAMSVAVSVLAAYPLSRKDLYGRNVLMFLFTFTMLFSGGVIPSYLLVKDLHLIDKRMSVILPWLINAYNIIVARTFFQSTIPDELLEAAKLDGCGNIRFLISIVLPVSKAILAVLALYFGVAAWNAWFGAYLYLNDKTKFPLQLILKEILLANSTEAAAAMSGAADGSSKLDALSESMKYAVILVACIPVWCMYPFVQKYFVKGVMVGSVKG</sequence>
<dbReference type="Proteomes" id="UP000647416">
    <property type="component" value="Unassembled WGS sequence"/>
</dbReference>
<feature type="transmembrane region" description="Helical" evidence="7">
    <location>
        <begin position="115"/>
        <end position="137"/>
    </location>
</feature>
<proteinExistence type="inferred from homology"/>
<feature type="transmembrane region" description="Helical" evidence="7">
    <location>
        <begin position="16"/>
        <end position="37"/>
    </location>
</feature>
<feature type="transmembrane region" description="Helical" evidence="7">
    <location>
        <begin position="84"/>
        <end position="103"/>
    </location>
</feature>
<evidence type="ECO:0000256" key="6">
    <source>
        <dbReference type="ARBA" id="ARBA00023136"/>
    </source>
</evidence>
<evidence type="ECO:0000256" key="4">
    <source>
        <dbReference type="ARBA" id="ARBA00022692"/>
    </source>
</evidence>
<comment type="subcellular location">
    <subcellularLocation>
        <location evidence="1 7">Cell membrane</location>
        <topology evidence="1 7">Multi-pass membrane protein</topology>
    </subcellularLocation>
</comment>
<dbReference type="PANTHER" id="PTHR43744">
    <property type="entry name" value="ABC TRANSPORTER PERMEASE PROTEIN MG189-RELATED-RELATED"/>
    <property type="match status" value="1"/>
</dbReference>